<accession>A0AAP9SGN9</accession>
<evidence type="ECO:0000256" key="2">
    <source>
        <dbReference type="ARBA" id="ARBA00022801"/>
    </source>
</evidence>
<reference evidence="5 6" key="1">
    <citation type="submission" date="2020-02" db="EMBL/GenBank/DDBJ databases">
        <authorList>
            <person name="Kociolek L.K."/>
            <person name="Ozer E.A."/>
        </authorList>
    </citation>
    <scope>NUCLEOTIDE SEQUENCE [LARGE SCALE GENOMIC DNA]</scope>
    <source>
        <strain evidence="5 6">ATCC 14501</strain>
    </source>
</reference>
<dbReference type="GeneID" id="61927375"/>
<dbReference type="CDD" id="cd09999">
    <property type="entry name" value="Arginase-like_1"/>
    <property type="match status" value="1"/>
</dbReference>
<evidence type="ECO:0000313" key="6">
    <source>
        <dbReference type="Proteomes" id="UP000503330"/>
    </source>
</evidence>
<dbReference type="GO" id="GO:0030145">
    <property type="term" value="F:manganese ion binding"/>
    <property type="evidence" value="ECO:0007669"/>
    <property type="project" value="TreeGrafter"/>
</dbReference>
<dbReference type="GO" id="GO:0004053">
    <property type="term" value="F:arginase activity"/>
    <property type="evidence" value="ECO:0007669"/>
    <property type="project" value="TreeGrafter"/>
</dbReference>
<keyword evidence="1" id="KW-0479">Metal-binding</keyword>
<protein>
    <submittedName>
        <fullName evidence="5">Arginase family protein</fullName>
    </submittedName>
</protein>
<keyword evidence="3" id="KW-0464">Manganese</keyword>
<dbReference type="PANTHER" id="PTHR43782">
    <property type="entry name" value="ARGINASE"/>
    <property type="match status" value="1"/>
</dbReference>
<organism evidence="5 6">
    <name type="scientific">Clostridium innocuum</name>
    <dbReference type="NCBI Taxonomy" id="1522"/>
    <lineage>
        <taxon>Bacteria</taxon>
        <taxon>Bacillati</taxon>
        <taxon>Bacillota</taxon>
        <taxon>Clostridia</taxon>
        <taxon>Eubacteriales</taxon>
        <taxon>Clostridiaceae</taxon>
        <taxon>Clostridium</taxon>
    </lineage>
</organism>
<evidence type="ECO:0000256" key="4">
    <source>
        <dbReference type="PROSITE-ProRule" id="PRU00742"/>
    </source>
</evidence>
<dbReference type="InterPro" id="IPR006035">
    <property type="entry name" value="Ureohydrolase"/>
</dbReference>
<evidence type="ECO:0000256" key="1">
    <source>
        <dbReference type="ARBA" id="ARBA00022723"/>
    </source>
</evidence>
<dbReference type="RefSeq" id="WP_002607579.1">
    <property type="nucleotide sequence ID" value="NZ_BAAACC010000015.1"/>
</dbReference>
<dbReference type="Pfam" id="PF00491">
    <property type="entry name" value="Arginase"/>
    <property type="match status" value="1"/>
</dbReference>
<dbReference type="GO" id="GO:0005829">
    <property type="term" value="C:cytosol"/>
    <property type="evidence" value="ECO:0007669"/>
    <property type="project" value="TreeGrafter"/>
</dbReference>
<dbReference type="PANTHER" id="PTHR43782:SF3">
    <property type="entry name" value="ARGINASE"/>
    <property type="match status" value="1"/>
</dbReference>
<dbReference type="Proteomes" id="UP000503330">
    <property type="component" value="Chromosome"/>
</dbReference>
<dbReference type="PROSITE" id="PS51409">
    <property type="entry name" value="ARGINASE_2"/>
    <property type="match status" value="1"/>
</dbReference>
<dbReference type="InterPro" id="IPR023696">
    <property type="entry name" value="Ureohydrolase_dom_sf"/>
</dbReference>
<keyword evidence="2" id="KW-0378">Hydrolase</keyword>
<proteinExistence type="inferred from homology"/>
<name>A0AAP9SGN9_CLOIN</name>
<dbReference type="Gene3D" id="3.40.800.10">
    <property type="entry name" value="Ureohydrolase domain"/>
    <property type="match status" value="1"/>
</dbReference>
<comment type="similarity">
    <text evidence="4">Belongs to the arginase family.</text>
</comment>
<evidence type="ECO:0000313" key="5">
    <source>
        <dbReference type="EMBL" id="QJA04111.1"/>
    </source>
</evidence>
<dbReference type="EMBL" id="CP048838">
    <property type="protein sequence ID" value="QJA04111.1"/>
    <property type="molecule type" value="Genomic_DNA"/>
</dbReference>
<dbReference type="SUPFAM" id="SSF52768">
    <property type="entry name" value="Arginase/deacetylase"/>
    <property type="match status" value="1"/>
</dbReference>
<sequence>MKTIRLDIPQWQGGNNPNYVFGSELLSIIVPQVSSIKTVKVPVNISFDEELKQKNGIEGEEALKKQMKDTEEVLIQENPDRIIVIGGDCSVSQVPFDYLSGKYGEKLGILWLDAHPDVSTVETSTRNHEMVLNNLISGEGSTLASMVKNPINKNKVMLAGLIYDDLREKDQIVNIKKISYATPSQLKNDSNILVDWIQKENIKHVAVHFDLDVLDPQDFRSIYPAEPYLESFDAAIGELKLEHIGRILGDISKYSNIVGLTIAEHLPWDAMRLRNMLSEVSIFHD</sequence>
<evidence type="ECO:0000256" key="3">
    <source>
        <dbReference type="ARBA" id="ARBA00023211"/>
    </source>
</evidence>
<gene>
    <name evidence="5" type="ORF">G4D54_17520</name>
</gene>
<dbReference type="AlphaFoldDB" id="A0AAP9SGN9"/>